<sequence length="196" mass="21450">MTAVLILLAVVAVVVFWGIGVYNRIIALRNHFKNAFAQIDVQLKRRYDLIPNLVETAKAYMAHERETLEAVIMARNQAVAATSKAAGDPADAAAVRQMANAEGALGATLGRLFALSESYPELQANQNMMQLSEELTSTENRISFARQGYNDSVMSYNTAIEQFPGSLIAGSFGFKQAELLESTESPEERKAVKVSF</sequence>
<evidence type="ECO:0000313" key="6">
    <source>
        <dbReference type="EMBL" id="GGI18826.1"/>
    </source>
</evidence>
<dbReference type="Pfam" id="PF04011">
    <property type="entry name" value="LemA"/>
    <property type="match status" value="1"/>
</dbReference>
<dbReference type="GO" id="GO:0016020">
    <property type="term" value="C:membrane"/>
    <property type="evidence" value="ECO:0007669"/>
    <property type="project" value="UniProtKB-SubCell"/>
</dbReference>
<proteinExistence type="inferred from homology"/>
<dbReference type="PANTHER" id="PTHR34478">
    <property type="entry name" value="PROTEIN LEMA"/>
    <property type="match status" value="1"/>
</dbReference>
<protein>
    <recommendedName>
        <fullName evidence="8">LemA family protein</fullName>
    </recommendedName>
</protein>
<keyword evidence="7" id="KW-1185">Reference proteome</keyword>
<dbReference type="RefSeq" id="WP_188380715.1">
    <property type="nucleotide sequence ID" value="NZ_BMDI01000001.1"/>
</dbReference>
<evidence type="ECO:0000313" key="7">
    <source>
        <dbReference type="Proteomes" id="UP000642180"/>
    </source>
</evidence>
<dbReference type="PANTHER" id="PTHR34478:SF2">
    <property type="entry name" value="MEMBRANE PROTEIN"/>
    <property type="match status" value="1"/>
</dbReference>
<evidence type="ECO:0008006" key="8">
    <source>
        <dbReference type="Google" id="ProtNLM"/>
    </source>
</evidence>
<dbReference type="InterPro" id="IPR023353">
    <property type="entry name" value="LemA-like_dom_sf"/>
</dbReference>
<name>A0A8J3APQ3_9BURK</name>
<comment type="similarity">
    <text evidence="2">Belongs to the LemA family.</text>
</comment>
<dbReference type="Proteomes" id="UP000642180">
    <property type="component" value="Unassembled WGS sequence"/>
</dbReference>
<evidence type="ECO:0000256" key="1">
    <source>
        <dbReference type="ARBA" id="ARBA00004167"/>
    </source>
</evidence>
<evidence type="ECO:0000256" key="2">
    <source>
        <dbReference type="ARBA" id="ARBA00008854"/>
    </source>
</evidence>
<accession>A0A8J3APQ3</accession>
<keyword evidence="5" id="KW-0472">Membrane</keyword>
<comment type="subcellular location">
    <subcellularLocation>
        <location evidence="1">Membrane</location>
        <topology evidence="1">Single-pass membrane protein</topology>
    </subcellularLocation>
</comment>
<gene>
    <name evidence="6" type="ORF">GCM10008066_16020</name>
</gene>
<dbReference type="InterPro" id="IPR007156">
    <property type="entry name" value="MamQ_LemA"/>
</dbReference>
<organism evidence="6 7">
    <name type="scientific">Oxalicibacterium faecigallinarum</name>
    <dbReference type="NCBI Taxonomy" id="573741"/>
    <lineage>
        <taxon>Bacteria</taxon>
        <taxon>Pseudomonadati</taxon>
        <taxon>Pseudomonadota</taxon>
        <taxon>Betaproteobacteria</taxon>
        <taxon>Burkholderiales</taxon>
        <taxon>Oxalobacteraceae</taxon>
        <taxon>Oxalicibacterium</taxon>
    </lineage>
</organism>
<comment type="caution">
    <text evidence="6">The sequence shown here is derived from an EMBL/GenBank/DDBJ whole genome shotgun (WGS) entry which is preliminary data.</text>
</comment>
<dbReference type="AlphaFoldDB" id="A0A8J3APQ3"/>
<dbReference type="Gene3D" id="1.20.1440.20">
    <property type="entry name" value="LemA-like domain"/>
    <property type="match status" value="1"/>
</dbReference>
<evidence type="ECO:0000256" key="4">
    <source>
        <dbReference type="ARBA" id="ARBA00022989"/>
    </source>
</evidence>
<keyword evidence="4" id="KW-1133">Transmembrane helix</keyword>
<dbReference type="EMBL" id="BMDI01000001">
    <property type="protein sequence ID" value="GGI18826.1"/>
    <property type="molecule type" value="Genomic_DNA"/>
</dbReference>
<reference evidence="7" key="1">
    <citation type="journal article" date="2019" name="Int. J. Syst. Evol. Microbiol.">
        <title>The Global Catalogue of Microorganisms (GCM) 10K type strain sequencing project: providing services to taxonomists for standard genome sequencing and annotation.</title>
        <authorList>
            <consortium name="The Broad Institute Genomics Platform"/>
            <consortium name="The Broad Institute Genome Sequencing Center for Infectious Disease"/>
            <person name="Wu L."/>
            <person name="Ma J."/>
        </authorList>
    </citation>
    <scope>NUCLEOTIDE SEQUENCE [LARGE SCALE GENOMIC DNA]</scope>
    <source>
        <strain evidence="7">CCM 2767</strain>
    </source>
</reference>
<evidence type="ECO:0000256" key="3">
    <source>
        <dbReference type="ARBA" id="ARBA00022692"/>
    </source>
</evidence>
<dbReference type="SUPFAM" id="SSF140478">
    <property type="entry name" value="LemA-like"/>
    <property type="match status" value="1"/>
</dbReference>
<keyword evidence="3" id="KW-0812">Transmembrane</keyword>
<evidence type="ECO:0000256" key="5">
    <source>
        <dbReference type="ARBA" id="ARBA00023136"/>
    </source>
</evidence>